<dbReference type="EMBL" id="QFNK01000051">
    <property type="protein sequence ID" value="PZO87576.1"/>
    <property type="molecule type" value="Genomic_DNA"/>
</dbReference>
<dbReference type="SUPFAM" id="SSF52540">
    <property type="entry name" value="P-loop containing nucleoside triphosphate hydrolases"/>
    <property type="match status" value="1"/>
</dbReference>
<dbReference type="GO" id="GO:0043138">
    <property type="term" value="F:3'-5' DNA helicase activity"/>
    <property type="evidence" value="ECO:0007669"/>
    <property type="project" value="UniProtKB-EC"/>
</dbReference>
<evidence type="ECO:0000259" key="18">
    <source>
        <dbReference type="PROSITE" id="PS51217"/>
    </source>
</evidence>
<dbReference type="PROSITE" id="PS51217">
    <property type="entry name" value="UVRD_HELICASE_CTER"/>
    <property type="match status" value="1"/>
</dbReference>
<dbReference type="InterPro" id="IPR027417">
    <property type="entry name" value="P-loop_NTPase"/>
</dbReference>
<sequence>TVETPGGLNIMTIHSFCQSVLGRFPIEAGLPPNFKPLEEDESRALLDRARKEVIARAGRDPASPLGEALAAISALLNEEQFAGLLLQLQSERHQTRQLLSRTFGVDGLYTSLCKMFGITAGQDIQGALAAFCRTDSRNEAGLREACTLLSLEKTKEAPKAAANIQAFLDGRAEERPALYDMYKYVFLTKEGTPRAKIATAGVLKTAPHIGDILSYEQARIIEFEEECKSIACANATRDLFLLSDEILNRYQDLKDRQGALDFNDMILRTLSLLKGESVKGKNLDVAPWVMYKLDEGIDHILVDEAQDTNPEQWDIINLLSDEFFAGQGVRDETIRTVFVVGDDKQSIFGFQRAAPEKFGEMYEWFARKVRSAGGTFVPVDITTSFRSVQTVLDAVDQVFTNPSVREKFTGTYLNHIAKRQGQSGIVELWPLFKSDAAVSEDENDDAGEAEKGWFVPDRILEALTGSEKMARKIGDTIQSWLKNGETLHSYGRPIHAGDIMILVRSRSRFVGQLVRALKARNIPVSGVDRMVLSSQIVVQDMIAAAQFGLLPEDNLTLAALLKSPFVGMNEDEVFRYAHGRTGSLWDSIRENAPHVSAWLERLIVRSGIDHPYEFFSRIVQEPCPGNTSNGMQAVRARLGEDALDPLDEFLNAALAYEASHTASLQDFLQWHAEGSGEIKREMDESSRAVRIMTAHGSKGLQAPIVFLPDTILSGPPKTSALFWPDKTGLDVPMYLPSKDATPKQAAAARTAVLEKSEEEYRRLLYVAMTRAEERLYIGGYTGKKTVSAESRAHWYTDVQAAFETLAQQGHIEKIPSGVYDENGEDIPALRLASSATESPDKKSEEKKEAAAIERRELPRWVKIHAPAEPVPPRPLVPSRPSEEEPAAASPLQSAQEYRFRRGNATHKLLQLLPSLPPERRRLSAEQFLARPALGFPADLQKDIAREVMNILEDETFGEIFGEQSLAEIPVTGLIGKDNLISGQIDRLLVRENDILIVDYKTNRPSPKSLEDVPKAYIRQLRAYADALRGIYKGKAVRAALLWTDDARLVEIPV</sequence>
<dbReference type="Pfam" id="PF13361">
    <property type="entry name" value="UvrD_C"/>
    <property type="match status" value="1"/>
</dbReference>
<gene>
    <name evidence="19" type="primary">addA</name>
    <name evidence="19" type="ORF">DI626_03655</name>
</gene>
<proteinExistence type="predicted"/>
<evidence type="ECO:0000256" key="3">
    <source>
        <dbReference type="ARBA" id="ARBA00022763"/>
    </source>
</evidence>
<organism evidence="19 20">
    <name type="scientific">Micavibrio aeruginosavorus</name>
    <dbReference type="NCBI Taxonomy" id="349221"/>
    <lineage>
        <taxon>Bacteria</taxon>
        <taxon>Pseudomonadati</taxon>
        <taxon>Bdellovibrionota</taxon>
        <taxon>Bdellovibrionia</taxon>
        <taxon>Bdellovibrionales</taxon>
        <taxon>Pseudobdellovibrionaceae</taxon>
        <taxon>Micavibrio</taxon>
    </lineage>
</organism>
<dbReference type="EC" id="5.6.2.4" evidence="12"/>
<keyword evidence="9" id="KW-0234">DNA repair</keyword>
<dbReference type="Proteomes" id="UP000249557">
    <property type="component" value="Unassembled WGS sequence"/>
</dbReference>
<keyword evidence="1" id="KW-0540">Nuclease</keyword>
<keyword evidence="2 15" id="KW-0547">Nucleotide-binding</keyword>
<dbReference type="InterPro" id="IPR011335">
    <property type="entry name" value="Restrct_endonuc-II-like"/>
</dbReference>
<evidence type="ECO:0000259" key="17">
    <source>
        <dbReference type="PROSITE" id="PS51198"/>
    </source>
</evidence>
<dbReference type="AlphaFoldDB" id="A0A2W5A1X7"/>
<dbReference type="InterPro" id="IPR011604">
    <property type="entry name" value="PDDEXK-like_dom_sf"/>
</dbReference>
<protein>
    <recommendedName>
        <fullName evidence="12">DNA 3'-5' helicase</fullName>
        <ecNumber evidence="12">5.6.2.4</ecNumber>
    </recommendedName>
    <alternativeName>
        <fullName evidence="13">DNA 3'-5' helicase II</fullName>
    </alternativeName>
</protein>
<evidence type="ECO:0000256" key="8">
    <source>
        <dbReference type="ARBA" id="ARBA00023125"/>
    </source>
</evidence>
<evidence type="ECO:0000256" key="13">
    <source>
        <dbReference type="ARBA" id="ARBA00034923"/>
    </source>
</evidence>
<keyword evidence="6" id="KW-0269">Exonuclease</keyword>
<evidence type="ECO:0000313" key="19">
    <source>
        <dbReference type="EMBL" id="PZO87576.1"/>
    </source>
</evidence>
<evidence type="ECO:0000256" key="2">
    <source>
        <dbReference type="ARBA" id="ARBA00022741"/>
    </source>
</evidence>
<dbReference type="Pfam" id="PF12705">
    <property type="entry name" value="PDDEXK_1"/>
    <property type="match status" value="1"/>
</dbReference>
<feature type="region of interest" description="Disordered" evidence="16">
    <location>
        <begin position="863"/>
        <end position="893"/>
    </location>
</feature>
<comment type="caution">
    <text evidence="19">The sequence shown here is derived from an EMBL/GenBank/DDBJ whole genome shotgun (WGS) entry which is preliminary data.</text>
</comment>
<evidence type="ECO:0000256" key="6">
    <source>
        <dbReference type="ARBA" id="ARBA00022839"/>
    </source>
</evidence>
<dbReference type="GO" id="GO:0033202">
    <property type="term" value="C:DNA helicase complex"/>
    <property type="evidence" value="ECO:0007669"/>
    <property type="project" value="TreeGrafter"/>
</dbReference>
<dbReference type="InterPro" id="IPR014151">
    <property type="entry name" value="DNA_helicase_AddA"/>
</dbReference>
<feature type="compositionally biased region" description="Basic and acidic residues" evidence="16">
    <location>
        <begin position="838"/>
        <end position="851"/>
    </location>
</feature>
<name>A0A2W5A1X7_9BACT</name>
<evidence type="ECO:0000256" key="5">
    <source>
        <dbReference type="ARBA" id="ARBA00022806"/>
    </source>
</evidence>
<keyword evidence="8" id="KW-0238">DNA-binding</keyword>
<feature type="domain" description="UvrD-like helicase ATP-binding" evidence="17">
    <location>
        <begin position="1"/>
        <end position="388"/>
    </location>
</feature>
<dbReference type="GO" id="GO:0000725">
    <property type="term" value="P:recombinational repair"/>
    <property type="evidence" value="ECO:0007669"/>
    <property type="project" value="TreeGrafter"/>
</dbReference>
<dbReference type="NCBIfam" id="TIGR02784">
    <property type="entry name" value="addA_alphas"/>
    <property type="match status" value="1"/>
</dbReference>
<dbReference type="GO" id="GO:0005524">
    <property type="term" value="F:ATP binding"/>
    <property type="evidence" value="ECO:0007669"/>
    <property type="project" value="UniProtKB-UniRule"/>
</dbReference>
<dbReference type="InterPro" id="IPR014016">
    <property type="entry name" value="UvrD-like_ATP-bd"/>
</dbReference>
<dbReference type="GO" id="GO:0004527">
    <property type="term" value="F:exonuclease activity"/>
    <property type="evidence" value="ECO:0007669"/>
    <property type="project" value="UniProtKB-KW"/>
</dbReference>
<dbReference type="PANTHER" id="PTHR11070">
    <property type="entry name" value="UVRD / RECB / PCRA DNA HELICASE FAMILY MEMBER"/>
    <property type="match status" value="1"/>
</dbReference>
<evidence type="ECO:0000256" key="15">
    <source>
        <dbReference type="PROSITE-ProRule" id="PRU00560"/>
    </source>
</evidence>
<dbReference type="Gene3D" id="3.40.50.300">
    <property type="entry name" value="P-loop containing nucleotide triphosphate hydrolases"/>
    <property type="match status" value="4"/>
</dbReference>
<dbReference type="Gene3D" id="3.90.320.10">
    <property type="match status" value="1"/>
</dbReference>
<keyword evidence="10" id="KW-0413">Isomerase</keyword>
<keyword evidence="3" id="KW-0227">DNA damage</keyword>
<keyword evidence="5 15" id="KW-0347">Helicase</keyword>
<comment type="catalytic activity">
    <reaction evidence="14">
        <text>ATP + H2O = ADP + phosphate + H(+)</text>
        <dbReference type="Rhea" id="RHEA:13065"/>
        <dbReference type="ChEBI" id="CHEBI:15377"/>
        <dbReference type="ChEBI" id="CHEBI:15378"/>
        <dbReference type="ChEBI" id="CHEBI:30616"/>
        <dbReference type="ChEBI" id="CHEBI:43474"/>
        <dbReference type="ChEBI" id="CHEBI:456216"/>
        <dbReference type="EC" id="5.6.2.4"/>
    </reaction>
</comment>
<feature type="region of interest" description="Disordered" evidence="16">
    <location>
        <begin position="831"/>
        <end position="851"/>
    </location>
</feature>
<evidence type="ECO:0000256" key="1">
    <source>
        <dbReference type="ARBA" id="ARBA00022722"/>
    </source>
</evidence>
<dbReference type="GO" id="GO:0003677">
    <property type="term" value="F:DNA binding"/>
    <property type="evidence" value="ECO:0007669"/>
    <property type="project" value="UniProtKB-KW"/>
</dbReference>
<dbReference type="InterPro" id="IPR038726">
    <property type="entry name" value="PDDEXK_AddAB-type"/>
</dbReference>
<feature type="non-terminal residue" evidence="19">
    <location>
        <position position="1"/>
    </location>
</feature>
<evidence type="ECO:0000256" key="14">
    <source>
        <dbReference type="ARBA" id="ARBA00048988"/>
    </source>
</evidence>
<evidence type="ECO:0000256" key="11">
    <source>
        <dbReference type="ARBA" id="ARBA00034617"/>
    </source>
</evidence>
<comment type="catalytic activity">
    <reaction evidence="11">
        <text>Couples ATP hydrolysis with the unwinding of duplex DNA by translocating in the 3'-5' direction.</text>
        <dbReference type="EC" id="5.6.2.4"/>
    </reaction>
</comment>
<keyword evidence="7 15" id="KW-0067">ATP-binding</keyword>
<feature type="compositionally biased region" description="Pro residues" evidence="16">
    <location>
        <begin position="868"/>
        <end position="877"/>
    </location>
</feature>
<dbReference type="Pfam" id="PF00580">
    <property type="entry name" value="UvrD-helicase"/>
    <property type="match status" value="1"/>
</dbReference>
<reference evidence="19 20" key="1">
    <citation type="submission" date="2017-08" db="EMBL/GenBank/DDBJ databases">
        <title>Infants hospitalized years apart are colonized by the same room-sourced microbial strains.</title>
        <authorList>
            <person name="Brooks B."/>
            <person name="Olm M.R."/>
            <person name="Firek B.A."/>
            <person name="Baker R."/>
            <person name="Thomas B.C."/>
            <person name="Morowitz M.J."/>
            <person name="Banfield J.F."/>
        </authorList>
    </citation>
    <scope>NUCLEOTIDE SEQUENCE [LARGE SCALE GENOMIC DNA]</scope>
    <source>
        <strain evidence="19">S2_018_000_R2_104</strain>
    </source>
</reference>
<accession>A0A2W5A1X7</accession>
<dbReference type="SUPFAM" id="SSF52980">
    <property type="entry name" value="Restriction endonuclease-like"/>
    <property type="match status" value="1"/>
</dbReference>
<evidence type="ECO:0000256" key="10">
    <source>
        <dbReference type="ARBA" id="ARBA00023235"/>
    </source>
</evidence>
<evidence type="ECO:0000256" key="7">
    <source>
        <dbReference type="ARBA" id="ARBA00022840"/>
    </source>
</evidence>
<evidence type="ECO:0000256" key="4">
    <source>
        <dbReference type="ARBA" id="ARBA00022801"/>
    </source>
</evidence>
<dbReference type="GO" id="GO:0005829">
    <property type="term" value="C:cytosol"/>
    <property type="evidence" value="ECO:0007669"/>
    <property type="project" value="TreeGrafter"/>
</dbReference>
<comment type="caution">
    <text evidence="15">Lacks conserved residue(s) required for the propagation of feature annotation.</text>
</comment>
<evidence type="ECO:0000313" key="20">
    <source>
        <dbReference type="Proteomes" id="UP000249557"/>
    </source>
</evidence>
<evidence type="ECO:0000256" key="12">
    <source>
        <dbReference type="ARBA" id="ARBA00034808"/>
    </source>
</evidence>
<keyword evidence="4 15" id="KW-0378">Hydrolase</keyword>
<feature type="domain" description="UvrD-like helicase C-terminal" evidence="18">
    <location>
        <begin position="426"/>
        <end position="699"/>
    </location>
</feature>
<dbReference type="PROSITE" id="PS51198">
    <property type="entry name" value="UVRD_HELICASE_ATP_BIND"/>
    <property type="match status" value="1"/>
</dbReference>
<evidence type="ECO:0000256" key="16">
    <source>
        <dbReference type="SAM" id="MobiDB-lite"/>
    </source>
</evidence>
<evidence type="ECO:0000256" key="9">
    <source>
        <dbReference type="ARBA" id="ARBA00023204"/>
    </source>
</evidence>
<dbReference type="InterPro" id="IPR014017">
    <property type="entry name" value="DNA_helicase_UvrD-like_C"/>
</dbReference>
<dbReference type="PANTHER" id="PTHR11070:SF2">
    <property type="entry name" value="ATP-DEPENDENT DNA HELICASE SRS2"/>
    <property type="match status" value="1"/>
</dbReference>
<dbReference type="InterPro" id="IPR000212">
    <property type="entry name" value="DNA_helicase_UvrD/REP"/>
</dbReference>